<dbReference type="GO" id="GO:0016829">
    <property type="term" value="F:lyase activity"/>
    <property type="evidence" value="ECO:0007669"/>
    <property type="project" value="UniProtKB-KW"/>
</dbReference>
<dbReference type="SUPFAM" id="SSF54637">
    <property type="entry name" value="Thioesterase/thiol ester dehydrase-isomerase"/>
    <property type="match status" value="1"/>
</dbReference>
<evidence type="ECO:0000313" key="3">
    <source>
        <dbReference type="EMBL" id="SEU34153.1"/>
    </source>
</evidence>
<dbReference type="PANTHER" id="PTHR30272:SF1">
    <property type="entry name" value="3-HYDROXYACYL-[ACYL-CARRIER-PROTEIN] DEHYDRATASE"/>
    <property type="match status" value="1"/>
</dbReference>
<dbReference type="InterPro" id="IPR029069">
    <property type="entry name" value="HotDog_dom_sf"/>
</dbReference>
<comment type="caution">
    <text evidence="2">The sequence shown here is derived from an EMBL/GenBank/DDBJ whole genome shotgun (WGS) entry which is preliminary data.</text>
</comment>
<organism evidence="2 5">
    <name type="scientific">Myxococcus fulvus</name>
    <dbReference type="NCBI Taxonomy" id="33"/>
    <lineage>
        <taxon>Bacteria</taxon>
        <taxon>Pseudomonadati</taxon>
        <taxon>Myxococcota</taxon>
        <taxon>Myxococcia</taxon>
        <taxon>Myxococcales</taxon>
        <taxon>Cystobacterineae</taxon>
        <taxon>Myxococcaceae</taxon>
        <taxon>Myxococcus</taxon>
    </lineage>
</organism>
<dbReference type="AlphaFoldDB" id="A0A511TA83"/>
<evidence type="ECO:0000256" key="1">
    <source>
        <dbReference type="ARBA" id="ARBA00023239"/>
    </source>
</evidence>
<dbReference type="RefSeq" id="WP_074957671.1">
    <property type="nucleotide sequence ID" value="NZ_BJXR01000038.1"/>
</dbReference>
<name>A0A511TA83_MYXFU</name>
<accession>A0A511TA83</accession>
<evidence type="ECO:0000313" key="4">
    <source>
        <dbReference type="Proteomes" id="UP000183760"/>
    </source>
</evidence>
<reference evidence="3 4" key="1">
    <citation type="submission" date="2016-10" db="EMBL/GenBank/DDBJ databases">
        <authorList>
            <person name="Varghese N."/>
            <person name="Submissions S."/>
        </authorList>
    </citation>
    <scope>NUCLEOTIDE SEQUENCE [LARGE SCALE GENOMIC DNA]</scope>
    <source>
        <strain evidence="3 4">DSM 16525</strain>
    </source>
</reference>
<gene>
    <name evidence="2" type="primary">cfa2</name>
    <name evidence="2" type="ORF">MFU01_54290</name>
    <name evidence="3" type="ORF">SAMN05443572_1108</name>
</gene>
<dbReference type="InterPro" id="IPR013114">
    <property type="entry name" value="FabA_FabZ"/>
</dbReference>
<dbReference type="Proteomes" id="UP000321514">
    <property type="component" value="Unassembled WGS sequence"/>
</dbReference>
<dbReference type="Proteomes" id="UP000183760">
    <property type="component" value="Unassembled WGS sequence"/>
</dbReference>
<reference evidence="2 5" key="2">
    <citation type="submission" date="2019-07" db="EMBL/GenBank/DDBJ databases">
        <title>Whole genome shotgun sequence of Myxococcus fulvus NBRC 100333.</title>
        <authorList>
            <person name="Hosoyama A."/>
            <person name="Uohara A."/>
            <person name="Ohji S."/>
            <person name="Ichikawa N."/>
        </authorList>
    </citation>
    <scope>NUCLEOTIDE SEQUENCE [LARGE SCALE GENOMIC DNA]</scope>
    <source>
        <strain evidence="2 5">NBRC 100333</strain>
    </source>
</reference>
<dbReference type="STRING" id="1334629.MFUL124B02_13410"/>
<dbReference type="Pfam" id="PF07977">
    <property type="entry name" value="FabA"/>
    <property type="match status" value="1"/>
</dbReference>
<dbReference type="OrthoDB" id="9772788at2"/>
<dbReference type="EMBL" id="BJXR01000038">
    <property type="protein sequence ID" value="GEN10392.1"/>
    <property type="molecule type" value="Genomic_DNA"/>
</dbReference>
<protein>
    <submittedName>
        <fullName evidence="3">3-hydroxyacyl-[acyl-carrier-protein] dehydratase</fullName>
    </submittedName>
    <submittedName>
        <fullName evidence="2">Coronafacic acid dehydratase</fullName>
    </submittedName>
</protein>
<dbReference type="EMBL" id="FOIB01000010">
    <property type="protein sequence ID" value="SEU34153.1"/>
    <property type="molecule type" value="Genomic_DNA"/>
</dbReference>
<dbReference type="Gene3D" id="3.10.129.10">
    <property type="entry name" value="Hotdog Thioesterase"/>
    <property type="match status" value="1"/>
</dbReference>
<proteinExistence type="predicted"/>
<evidence type="ECO:0000313" key="2">
    <source>
        <dbReference type="EMBL" id="GEN10392.1"/>
    </source>
</evidence>
<dbReference type="PANTHER" id="PTHR30272">
    <property type="entry name" value="3-HYDROXYACYL-[ACYL-CARRIER-PROTEIN] DEHYDRATASE"/>
    <property type="match status" value="1"/>
</dbReference>
<dbReference type="CDD" id="cd01288">
    <property type="entry name" value="FabZ"/>
    <property type="match status" value="1"/>
</dbReference>
<keyword evidence="1" id="KW-0456">Lyase</keyword>
<keyword evidence="4" id="KW-1185">Reference proteome</keyword>
<sequence>MPSPEPQQRPRAVPVPLNKAERQPRPLGFTALREWLRHRHPMILLDRIVDHEPGSFLEALVSISGNLDCIAGHFPERAIYPGSNLIQAFAQAGIILYQMSTSPLAEDELTLIGSVESRFLQVVVPGDQVVLRVQVNRLAGGLFVYSGKAMVGTRRVAAFRASLIRAKVSELGSPLW</sequence>
<evidence type="ECO:0000313" key="5">
    <source>
        <dbReference type="Proteomes" id="UP000321514"/>
    </source>
</evidence>